<evidence type="ECO:0000313" key="3">
    <source>
        <dbReference type="EMBL" id="OAF57988.1"/>
    </source>
</evidence>
<dbReference type="Proteomes" id="UP000077154">
    <property type="component" value="Unassembled WGS sequence"/>
</dbReference>
<organism evidence="3">
    <name type="scientific">Pseudogymnoascus destructans</name>
    <dbReference type="NCBI Taxonomy" id="655981"/>
    <lineage>
        <taxon>Eukaryota</taxon>
        <taxon>Fungi</taxon>
        <taxon>Dikarya</taxon>
        <taxon>Ascomycota</taxon>
        <taxon>Pezizomycotina</taxon>
        <taxon>Leotiomycetes</taxon>
        <taxon>Thelebolales</taxon>
        <taxon>Thelebolaceae</taxon>
        <taxon>Pseudogymnoascus</taxon>
    </lineage>
</organism>
<evidence type="ECO:0000256" key="2">
    <source>
        <dbReference type="SAM" id="MobiDB-lite"/>
    </source>
</evidence>
<dbReference type="RefSeq" id="XP_024323274.1">
    <property type="nucleotide sequence ID" value="XM_024469031.1"/>
</dbReference>
<protein>
    <recommendedName>
        <fullName evidence="4">Chromo domain-containing protein</fullName>
    </recommendedName>
</protein>
<dbReference type="SUPFAM" id="SSF54160">
    <property type="entry name" value="Chromo domain-like"/>
    <property type="match status" value="1"/>
</dbReference>
<sequence>MKIHPVFHNNLLRLDSDDALQGQHHEPPLPIIIEDELEWEVEEILDSKLLRKKLFYMAAWKNHPLDNTCEDDEDEDVQPPIRRKQRRRESDVTENATRKKVHTRSSTIAQAQTCTTRGPTVSRSSPDDAESILGAEYQEYPLQGFLKCVRI</sequence>
<evidence type="ECO:0000256" key="1">
    <source>
        <dbReference type="ARBA" id="ARBA00011353"/>
    </source>
</evidence>
<name>A0A177A748_9PEZI</name>
<accession>A0A177A748</accession>
<dbReference type="InterPro" id="IPR016197">
    <property type="entry name" value="Chromo-like_dom_sf"/>
</dbReference>
<dbReference type="Gene3D" id="2.40.50.40">
    <property type="match status" value="1"/>
</dbReference>
<feature type="region of interest" description="Disordered" evidence="2">
    <location>
        <begin position="64"/>
        <end position="127"/>
    </location>
</feature>
<dbReference type="OrthoDB" id="433924at2759"/>
<evidence type="ECO:0008006" key="4">
    <source>
        <dbReference type="Google" id="ProtNLM"/>
    </source>
</evidence>
<feature type="compositionally biased region" description="Polar residues" evidence="2">
    <location>
        <begin position="104"/>
        <end position="124"/>
    </location>
</feature>
<dbReference type="EMBL" id="KV441398">
    <property type="protein sequence ID" value="OAF57988.1"/>
    <property type="molecule type" value="Genomic_DNA"/>
</dbReference>
<proteinExistence type="predicted"/>
<feature type="compositionally biased region" description="Acidic residues" evidence="2">
    <location>
        <begin position="68"/>
        <end position="77"/>
    </location>
</feature>
<gene>
    <name evidence="3" type="ORF">VC83_05409</name>
</gene>
<comment type="subunit">
    <text evidence="1">Component of the NuA4 histone acetyltransferase complex.</text>
</comment>
<dbReference type="VEuPathDB" id="FungiDB:GMDG_02309"/>
<reference evidence="3" key="1">
    <citation type="submission" date="2016-03" db="EMBL/GenBank/DDBJ databases">
        <title>Updated assembly of Pseudogymnoascus destructans, the fungus causing white-nose syndrome of bats.</title>
        <authorList>
            <person name="Palmer J.M."/>
            <person name="Drees K.P."/>
            <person name="Foster J.T."/>
            <person name="Lindner D.L."/>
        </authorList>
    </citation>
    <scope>NUCLEOTIDE SEQUENCE [LARGE SCALE GENOMIC DNA]</scope>
    <source>
        <strain evidence="3">20631-21</strain>
    </source>
</reference>
<dbReference type="GeneID" id="36288475"/>
<dbReference type="AlphaFoldDB" id="A0A177A748"/>